<dbReference type="SMART" id="SM00333">
    <property type="entry name" value="TUDOR"/>
    <property type="match status" value="1"/>
</dbReference>
<dbReference type="STRING" id="400727.A0A2T7P5H0"/>
<dbReference type="Gene3D" id="2.40.50.90">
    <property type="match status" value="4"/>
</dbReference>
<keyword evidence="2" id="KW-0175">Coiled coil</keyword>
<keyword evidence="6" id="KW-1185">Reference proteome</keyword>
<gene>
    <name evidence="5" type="ORF">C0Q70_11263</name>
</gene>
<dbReference type="CDD" id="cd00175">
    <property type="entry name" value="SNc"/>
    <property type="match status" value="2"/>
</dbReference>
<dbReference type="FunFam" id="2.30.30.140:FF:000018">
    <property type="entry name" value="Serine/threonine-protein kinase 31"/>
    <property type="match status" value="1"/>
</dbReference>
<name>A0A2T7P5H0_POMCA</name>
<organism evidence="5 6">
    <name type="scientific">Pomacea canaliculata</name>
    <name type="common">Golden apple snail</name>
    <dbReference type="NCBI Taxonomy" id="400727"/>
    <lineage>
        <taxon>Eukaryota</taxon>
        <taxon>Metazoa</taxon>
        <taxon>Spiralia</taxon>
        <taxon>Lophotrochozoa</taxon>
        <taxon>Mollusca</taxon>
        <taxon>Gastropoda</taxon>
        <taxon>Caenogastropoda</taxon>
        <taxon>Architaenioglossa</taxon>
        <taxon>Ampullarioidea</taxon>
        <taxon>Ampullariidae</taxon>
        <taxon>Pomacea</taxon>
    </lineage>
</organism>
<feature type="coiled-coil region" evidence="2">
    <location>
        <begin position="604"/>
        <end position="631"/>
    </location>
</feature>
<dbReference type="SUPFAM" id="SSF50199">
    <property type="entry name" value="Staphylococcal nuclease"/>
    <property type="match status" value="4"/>
</dbReference>
<feature type="domain" description="Tudor" evidence="3">
    <location>
        <begin position="469"/>
        <end position="527"/>
    </location>
</feature>
<dbReference type="Pfam" id="PF00565">
    <property type="entry name" value="SNase"/>
    <property type="match status" value="4"/>
</dbReference>
<dbReference type="GO" id="GO:0005829">
    <property type="term" value="C:cytosol"/>
    <property type="evidence" value="ECO:0007669"/>
    <property type="project" value="TreeGrafter"/>
</dbReference>
<dbReference type="AlphaFoldDB" id="A0A2T7P5H0"/>
<proteinExistence type="predicted"/>
<dbReference type="InterPro" id="IPR047386">
    <property type="entry name" value="Tudor_TDRD11"/>
</dbReference>
<dbReference type="InterPro" id="IPR016071">
    <property type="entry name" value="Staphylococal_nuclease_OB-fold"/>
</dbReference>
<evidence type="ECO:0000259" key="3">
    <source>
        <dbReference type="PROSITE" id="PS50304"/>
    </source>
</evidence>
<dbReference type="Proteomes" id="UP000245119">
    <property type="component" value="Linkage Group LG6"/>
</dbReference>
<dbReference type="FunFam" id="2.40.50.90:FF:000003">
    <property type="entry name" value="Staphylococcal nuclease domain-containing protein"/>
    <property type="match status" value="1"/>
</dbReference>
<dbReference type="OrthoDB" id="10023235at2759"/>
<sequence length="650" mass="72752">MVTAYWTFVTLPDKNILWHFQNGNIAELLLREGFARCVDWSIGVVTQGADKYRTAEKVAKEKKLRIWKDYSPPSSVTEVKDKSFVGKVVEIVNGDGLVVKVTDGGFKKVFLASIRPPRLPTDNTENGTVAKEGNKKLRPLYDVPYMFEAREFLRKKLIGKKVTVDVDYIQPANQGFPEKTCCSVTIGGINIAEALVSKGLATVIRYKQDDDQRSSHYDELLAAEARAQKKCVGIFSKKEAPIHRVADIAGDVPKAKQFLPFLQRAGRAEAVVEFVASGSRLRLFLPRETCLITFLISGIDCPKGSRQVQGGQIMAGDPFGEDALLYTKELCLHREVEVEVEAIDKGGNFIGWLFVDGMNLSVALVEAGLAKVHFTAERSPHFSALMKAQEQAKSGRLKIWSTFEEPKQEAVVEEPSERQVNYCNVIITEVTNQFTFFAQKVDDGPQLEKMMDELRKEMESNPPLPGAYTPKRGDLCASKFSGDSQWYRAKVLKVENGKANILFIDFGNKEDTLITNVAALPSAFRTMPSQATEYALAGIALPPDEDSKQEAVDQLYNDIMNRNLLMNKEYKGINADCVTLVAEDGDGKNDIGQMLLGNGFVLVDNRKERRLAKLMADYQRAQEKAKKERLNIWRYGDFTEDDAKEFGYSR</sequence>
<dbReference type="SMART" id="SM00318">
    <property type="entry name" value="SNc"/>
    <property type="match status" value="2"/>
</dbReference>
<dbReference type="FunFam" id="2.40.50.90:FF:000001">
    <property type="entry name" value="Staphylococcal nuclease domain-containing protein"/>
    <property type="match status" value="1"/>
</dbReference>
<protein>
    <recommendedName>
        <fullName evidence="1">Staphylococcal nuclease domain-containing protein 1</fullName>
    </recommendedName>
</protein>
<evidence type="ECO:0000313" key="5">
    <source>
        <dbReference type="EMBL" id="PVD28669.1"/>
    </source>
</evidence>
<evidence type="ECO:0000256" key="2">
    <source>
        <dbReference type="SAM" id="Coils"/>
    </source>
</evidence>
<feature type="domain" description="TNase-like" evidence="4">
    <location>
        <begin position="266"/>
        <end position="402"/>
    </location>
</feature>
<evidence type="ECO:0000313" key="6">
    <source>
        <dbReference type="Proteomes" id="UP000245119"/>
    </source>
</evidence>
<dbReference type="PANTHER" id="PTHR12302:SF2">
    <property type="entry name" value="STAPHYLOCOCCAL NUCLEASE DOMAIN-CONTAINING PROTEIN 1"/>
    <property type="match status" value="1"/>
</dbReference>
<dbReference type="Gene3D" id="2.30.30.140">
    <property type="match status" value="1"/>
</dbReference>
<dbReference type="GO" id="GO:0003723">
    <property type="term" value="F:RNA binding"/>
    <property type="evidence" value="ECO:0007669"/>
    <property type="project" value="TreeGrafter"/>
</dbReference>
<dbReference type="InterPro" id="IPR002999">
    <property type="entry name" value="Tudor"/>
</dbReference>
<feature type="domain" description="TNase-like" evidence="4">
    <location>
        <begin position="82"/>
        <end position="237"/>
    </location>
</feature>
<dbReference type="InterPro" id="IPR035437">
    <property type="entry name" value="SNase_OB-fold_sf"/>
</dbReference>
<dbReference type="CDD" id="cd20433">
    <property type="entry name" value="Tudor_TDRD11"/>
    <property type="match status" value="1"/>
</dbReference>
<dbReference type="PROSITE" id="PS50304">
    <property type="entry name" value="TUDOR"/>
    <property type="match status" value="1"/>
</dbReference>
<dbReference type="PROSITE" id="PS50830">
    <property type="entry name" value="TNASE_3"/>
    <property type="match status" value="2"/>
</dbReference>
<dbReference type="GO" id="GO:0005634">
    <property type="term" value="C:nucleus"/>
    <property type="evidence" value="ECO:0007669"/>
    <property type="project" value="TreeGrafter"/>
</dbReference>
<reference evidence="5 6" key="1">
    <citation type="submission" date="2018-04" db="EMBL/GenBank/DDBJ databases">
        <title>The genome of golden apple snail Pomacea canaliculata provides insight into stress tolerance and invasive adaptation.</title>
        <authorList>
            <person name="Liu C."/>
            <person name="Liu B."/>
            <person name="Ren Y."/>
            <person name="Zhang Y."/>
            <person name="Wang H."/>
            <person name="Li S."/>
            <person name="Jiang F."/>
            <person name="Yin L."/>
            <person name="Zhang G."/>
            <person name="Qian W."/>
            <person name="Fan W."/>
        </authorList>
    </citation>
    <scope>NUCLEOTIDE SEQUENCE [LARGE SCALE GENOMIC DNA]</scope>
    <source>
        <strain evidence="5">SZHN2017</strain>
        <tissue evidence="5">Muscle</tissue>
    </source>
</reference>
<evidence type="ECO:0000256" key="1">
    <source>
        <dbReference type="ARBA" id="ARBA00017230"/>
    </source>
</evidence>
<evidence type="ECO:0000259" key="4">
    <source>
        <dbReference type="PROSITE" id="PS50830"/>
    </source>
</evidence>
<dbReference type="FunFam" id="2.40.50.90:FF:000005">
    <property type="entry name" value="Staphylococcal nuclease domain-containing protein"/>
    <property type="match status" value="1"/>
</dbReference>
<dbReference type="SUPFAM" id="SSF63748">
    <property type="entry name" value="Tudor/PWWP/MBT"/>
    <property type="match status" value="1"/>
</dbReference>
<accession>A0A2T7P5H0</accession>
<comment type="caution">
    <text evidence="5">The sequence shown here is derived from an EMBL/GenBank/DDBJ whole genome shotgun (WGS) entry which is preliminary data.</text>
</comment>
<dbReference type="PANTHER" id="PTHR12302">
    <property type="entry name" value="EBNA2 BINDING PROTEIN P100"/>
    <property type="match status" value="1"/>
</dbReference>
<dbReference type="GO" id="GO:0004518">
    <property type="term" value="F:nuclease activity"/>
    <property type="evidence" value="ECO:0007669"/>
    <property type="project" value="TreeGrafter"/>
</dbReference>
<dbReference type="GO" id="GO:0006402">
    <property type="term" value="P:mRNA catabolic process"/>
    <property type="evidence" value="ECO:0007669"/>
    <property type="project" value="TreeGrafter"/>
</dbReference>
<dbReference type="EMBL" id="PZQS01000006">
    <property type="protein sequence ID" value="PVD28669.1"/>
    <property type="molecule type" value="Genomic_DNA"/>
</dbReference>
<dbReference type="Pfam" id="PF00567">
    <property type="entry name" value="TUDOR"/>
    <property type="match status" value="1"/>
</dbReference>